<evidence type="ECO:0000313" key="2">
    <source>
        <dbReference type="EMBL" id="CAF3765676.1"/>
    </source>
</evidence>
<keyword evidence="1" id="KW-0732">Signal</keyword>
<feature type="signal peptide" evidence="1">
    <location>
        <begin position="1"/>
        <end position="21"/>
    </location>
</feature>
<dbReference type="EMBL" id="CAJOBS010001420">
    <property type="protein sequence ID" value="CAF4728722.1"/>
    <property type="molecule type" value="Genomic_DNA"/>
</dbReference>
<evidence type="ECO:0000313" key="5">
    <source>
        <dbReference type="Proteomes" id="UP000663838"/>
    </source>
</evidence>
<dbReference type="Proteomes" id="UP000663862">
    <property type="component" value="Unassembled WGS sequence"/>
</dbReference>
<dbReference type="EMBL" id="CAJOBQ010006672">
    <property type="protein sequence ID" value="CAF4674607.1"/>
    <property type="molecule type" value="Genomic_DNA"/>
</dbReference>
<gene>
    <name evidence="2" type="ORF">KIK155_LOCUS30523</name>
    <name evidence="4" type="ORF">TOA249_LOCUS18756</name>
    <name evidence="3" type="ORF">TSG867_LOCUS32050</name>
</gene>
<organism evidence="4 5">
    <name type="scientific">Rotaria socialis</name>
    <dbReference type="NCBI Taxonomy" id="392032"/>
    <lineage>
        <taxon>Eukaryota</taxon>
        <taxon>Metazoa</taxon>
        <taxon>Spiralia</taxon>
        <taxon>Gnathifera</taxon>
        <taxon>Rotifera</taxon>
        <taxon>Eurotatoria</taxon>
        <taxon>Bdelloidea</taxon>
        <taxon>Philodinida</taxon>
        <taxon>Philodinidae</taxon>
        <taxon>Rotaria</taxon>
    </lineage>
</organism>
<sequence length="98" mass="10258">MHSSLVAVLILVLMIAAKCQAGTVSCVQSAAILECPSIKCNKIGLAKAEVNYPSGCFVIGPDPTLNTKYYRLNMPGGGHGYVSAVYCAGSIKQFCPGF</sequence>
<accession>A0A821JX68</accession>
<dbReference type="EMBL" id="CAJNYV010005617">
    <property type="protein sequence ID" value="CAF3765676.1"/>
    <property type="molecule type" value="Genomic_DNA"/>
</dbReference>
<reference evidence="4" key="1">
    <citation type="submission" date="2021-02" db="EMBL/GenBank/DDBJ databases">
        <authorList>
            <person name="Nowell W R."/>
        </authorList>
    </citation>
    <scope>NUCLEOTIDE SEQUENCE</scope>
</reference>
<proteinExistence type="predicted"/>
<evidence type="ECO:0000313" key="4">
    <source>
        <dbReference type="EMBL" id="CAF4728722.1"/>
    </source>
</evidence>
<feature type="chain" id="PRO_5036238134" evidence="1">
    <location>
        <begin position="22"/>
        <end position="98"/>
    </location>
</feature>
<name>A0A821JX68_9BILA</name>
<protein>
    <submittedName>
        <fullName evidence="4">Uncharacterized protein</fullName>
    </submittedName>
</protein>
<dbReference type="AlphaFoldDB" id="A0A821JX68"/>
<comment type="caution">
    <text evidence="4">The sequence shown here is derived from an EMBL/GenBank/DDBJ whole genome shotgun (WGS) entry which is preliminary data.</text>
</comment>
<evidence type="ECO:0000256" key="1">
    <source>
        <dbReference type="SAM" id="SignalP"/>
    </source>
</evidence>
<evidence type="ECO:0000313" key="3">
    <source>
        <dbReference type="EMBL" id="CAF4674607.1"/>
    </source>
</evidence>
<dbReference type="Proteomes" id="UP000663865">
    <property type="component" value="Unassembled WGS sequence"/>
</dbReference>
<dbReference type="Proteomes" id="UP000663838">
    <property type="component" value="Unassembled WGS sequence"/>
</dbReference>